<evidence type="ECO:0000313" key="5">
    <source>
        <dbReference type="EMBL" id="NYG34793.1"/>
    </source>
</evidence>
<dbReference type="AlphaFoldDB" id="A0A7Y9R3D4"/>
<evidence type="ECO:0000256" key="2">
    <source>
        <dbReference type="ARBA" id="ARBA00023125"/>
    </source>
</evidence>
<dbReference type="GO" id="GO:0003700">
    <property type="term" value="F:DNA-binding transcription factor activity"/>
    <property type="evidence" value="ECO:0007669"/>
    <property type="project" value="TreeGrafter"/>
</dbReference>
<accession>A0A7Y9R3D4</accession>
<dbReference type="GO" id="GO:0003677">
    <property type="term" value="F:DNA binding"/>
    <property type="evidence" value="ECO:0007669"/>
    <property type="project" value="UniProtKB-KW"/>
</dbReference>
<dbReference type="InterPro" id="IPR000595">
    <property type="entry name" value="cNMP-bd_dom"/>
</dbReference>
<evidence type="ECO:0000313" key="6">
    <source>
        <dbReference type="Proteomes" id="UP000518288"/>
    </source>
</evidence>
<dbReference type="CDD" id="cd00038">
    <property type="entry name" value="CAP_ED"/>
    <property type="match status" value="1"/>
</dbReference>
<proteinExistence type="predicted"/>
<organism evidence="5 6">
    <name type="scientific">Sphaerotilus montanus</name>
    <dbReference type="NCBI Taxonomy" id="522889"/>
    <lineage>
        <taxon>Bacteria</taxon>
        <taxon>Pseudomonadati</taxon>
        <taxon>Pseudomonadota</taxon>
        <taxon>Betaproteobacteria</taxon>
        <taxon>Burkholderiales</taxon>
        <taxon>Sphaerotilaceae</taxon>
        <taxon>Sphaerotilus</taxon>
    </lineage>
</organism>
<dbReference type="InterPro" id="IPR036390">
    <property type="entry name" value="WH_DNA-bd_sf"/>
</dbReference>
<dbReference type="PANTHER" id="PTHR24567:SF74">
    <property type="entry name" value="HTH-TYPE TRANSCRIPTIONAL REGULATOR ARCR"/>
    <property type="match status" value="1"/>
</dbReference>
<dbReference type="Proteomes" id="UP000518288">
    <property type="component" value="Unassembled WGS sequence"/>
</dbReference>
<name>A0A7Y9R3D4_9BURK</name>
<keyword evidence="1" id="KW-0805">Transcription regulation</keyword>
<dbReference type="SUPFAM" id="SSF46785">
    <property type="entry name" value="Winged helix' DNA-binding domain"/>
    <property type="match status" value="1"/>
</dbReference>
<dbReference type="SUPFAM" id="SSF51206">
    <property type="entry name" value="cAMP-binding domain-like"/>
    <property type="match status" value="1"/>
</dbReference>
<keyword evidence="3" id="KW-0804">Transcription</keyword>
<dbReference type="Gene3D" id="2.60.120.10">
    <property type="entry name" value="Jelly Rolls"/>
    <property type="match status" value="1"/>
</dbReference>
<dbReference type="GO" id="GO:0005829">
    <property type="term" value="C:cytosol"/>
    <property type="evidence" value="ECO:0007669"/>
    <property type="project" value="TreeGrafter"/>
</dbReference>
<keyword evidence="6" id="KW-1185">Reference proteome</keyword>
<protein>
    <submittedName>
        <fullName evidence="5">CRP-like cAMP-binding protein</fullName>
    </submittedName>
</protein>
<reference evidence="5 6" key="1">
    <citation type="submission" date="2020-07" db="EMBL/GenBank/DDBJ databases">
        <title>Genomic Encyclopedia of Archaeal and Bacterial Type Strains, Phase II (KMG-II): from individual species to whole genera.</title>
        <authorList>
            <person name="Goeker M."/>
        </authorList>
    </citation>
    <scope>NUCLEOTIDE SEQUENCE [LARGE SCALE GENOMIC DNA]</scope>
    <source>
        <strain evidence="5 6">DSM 21226</strain>
    </source>
</reference>
<dbReference type="InterPro" id="IPR012318">
    <property type="entry name" value="HTH_CRP"/>
</dbReference>
<dbReference type="SMART" id="SM00100">
    <property type="entry name" value="cNMP"/>
    <property type="match status" value="1"/>
</dbReference>
<evidence type="ECO:0000256" key="3">
    <source>
        <dbReference type="ARBA" id="ARBA00023163"/>
    </source>
</evidence>
<dbReference type="PANTHER" id="PTHR24567">
    <property type="entry name" value="CRP FAMILY TRANSCRIPTIONAL REGULATORY PROTEIN"/>
    <property type="match status" value="1"/>
</dbReference>
<keyword evidence="2" id="KW-0238">DNA-binding</keyword>
<comment type="caution">
    <text evidence="5">The sequence shown here is derived from an EMBL/GenBank/DDBJ whole genome shotgun (WGS) entry which is preliminary data.</text>
</comment>
<feature type="domain" description="Cyclic nucleotide-binding" evidence="4">
    <location>
        <begin position="8"/>
        <end position="126"/>
    </location>
</feature>
<dbReference type="InterPro" id="IPR018490">
    <property type="entry name" value="cNMP-bd_dom_sf"/>
</dbReference>
<dbReference type="InterPro" id="IPR050397">
    <property type="entry name" value="Env_Response_Regulators"/>
</dbReference>
<dbReference type="RefSeq" id="WP_179635391.1">
    <property type="nucleotide sequence ID" value="NZ_CAXYYM010000105.1"/>
</dbReference>
<gene>
    <name evidence="5" type="ORF">BDD16_003779</name>
</gene>
<dbReference type="Pfam" id="PF13545">
    <property type="entry name" value="HTH_Crp_2"/>
    <property type="match status" value="1"/>
</dbReference>
<dbReference type="EMBL" id="JACCFH010000001">
    <property type="protein sequence ID" value="NYG34793.1"/>
    <property type="molecule type" value="Genomic_DNA"/>
</dbReference>
<sequence>MTPPQNHLIALLPDADRLRLLARCEPVSLVLAQVLCERGVPLQHVHFPVDGFISLVTQLDGHPGLEVGMVGREGVLGASLALGMAVAPLQALVQGAGTAWRVTVPDFLAELARSPALQHYLHRFLYVRMVQLATSAACLRFHLIEPRLARWLLMSQDRAHADHFRVTHEFLAYMLGVRRVGVTVAAGALQRRGLILYHRGELQVLDRAGLEASACTCYATDCGSYTDTLGVPSFEARHLV</sequence>
<evidence type="ECO:0000256" key="1">
    <source>
        <dbReference type="ARBA" id="ARBA00023015"/>
    </source>
</evidence>
<dbReference type="InterPro" id="IPR014710">
    <property type="entry name" value="RmlC-like_jellyroll"/>
</dbReference>
<dbReference type="Gene3D" id="1.10.10.10">
    <property type="entry name" value="Winged helix-like DNA-binding domain superfamily/Winged helix DNA-binding domain"/>
    <property type="match status" value="1"/>
</dbReference>
<evidence type="ECO:0000259" key="4">
    <source>
        <dbReference type="SMART" id="SM00100"/>
    </source>
</evidence>
<dbReference type="InterPro" id="IPR036388">
    <property type="entry name" value="WH-like_DNA-bd_sf"/>
</dbReference>